<dbReference type="RefSeq" id="WP_134486947.1">
    <property type="nucleotide sequence ID" value="NZ_CP139089.1"/>
</dbReference>
<name>A0A4U8YY00_METTU</name>
<dbReference type="EMBL" id="LR536450">
    <property type="protein sequence ID" value="VFU07602.1"/>
    <property type="molecule type" value="Genomic_DNA"/>
</dbReference>
<accession>A0A4U8YY00</accession>
<evidence type="ECO:0000313" key="2">
    <source>
        <dbReference type="Proteomes" id="UP000294360"/>
    </source>
</evidence>
<dbReference type="KEGG" id="mtun:MTUNDRAET4_0709"/>
<sequence>MKFHCLLASAALAASVFFIGDVAVQAVPASGLSQAGSSIRALETPVAQQGVEKAYYYRRYYHRRYYHPYYRHYYRRHYYRPYYRRHYYHPYYHRYRYYRPFY</sequence>
<dbReference type="AlphaFoldDB" id="A0A4U8YY00"/>
<evidence type="ECO:0000313" key="1">
    <source>
        <dbReference type="EMBL" id="VFU07602.1"/>
    </source>
</evidence>
<dbReference type="Proteomes" id="UP000294360">
    <property type="component" value="Chromosome"/>
</dbReference>
<reference evidence="1 2" key="1">
    <citation type="submission" date="2019-03" db="EMBL/GenBank/DDBJ databases">
        <authorList>
            <person name="Kox A.R. M."/>
        </authorList>
    </citation>
    <scope>NUCLEOTIDE SEQUENCE [LARGE SCALE GENOMIC DNA]</scope>
    <source>
        <strain evidence="1">MTUNDRAET4 annotated genome</strain>
    </source>
</reference>
<organism evidence="1 2">
    <name type="scientific">Methylocella tundrae</name>
    <dbReference type="NCBI Taxonomy" id="227605"/>
    <lineage>
        <taxon>Bacteria</taxon>
        <taxon>Pseudomonadati</taxon>
        <taxon>Pseudomonadota</taxon>
        <taxon>Alphaproteobacteria</taxon>
        <taxon>Hyphomicrobiales</taxon>
        <taxon>Beijerinckiaceae</taxon>
        <taxon>Methylocella</taxon>
    </lineage>
</organism>
<proteinExistence type="predicted"/>
<protein>
    <submittedName>
        <fullName evidence="1">Uncharacterized protein</fullName>
    </submittedName>
</protein>
<gene>
    <name evidence="1" type="ORF">MTUNDRAET4_0709</name>
</gene>